<name>A0A8B8DGD7_CRAVI</name>
<dbReference type="KEGG" id="cvn:111125984"/>
<sequence length="292" mass="32339">MEGAVCVFLLLSPSWAAVLQKWATPHFDHGTTIGHVNSHTVREESGLCASRRHTNILYTHNDSGDSARFYALDVTTAHIKATLNVEGATSHDWEDIACGPCVFGHSGWCVYIGDIGGNTGSGGENKIYMVREPPSIHDNTLHVLETLRFSWDEHNAETLMVDPEGELYIISKVDGGRGKLYHIPKEAWVESSHRYQLSGGVEIPTPDHGRGPVAGDISPNGQKVLIKTYHKIFCWNVGHRRDYVAALMAPPIQVPYIQEHQGESVCWDPNGSGYYTISEGTSEALHYYKRLS</sequence>
<dbReference type="Proteomes" id="UP000694844">
    <property type="component" value="Chromosome 3"/>
</dbReference>
<feature type="signal peptide" evidence="1">
    <location>
        <begin position="1"/>
        <end position="16"/>
    </location>
</feature>
<organism evidence="2 3">
    <name type="scientific">Crassostrea virginica</name>
    <name type="common">Eastern oyster</name>
    <dbReference type="NCBI Taxonomy" id="6565"/>
    <lineage>
        <taxon>Eukaryota</taxon>
        <taxon>Metazoa</taxon>
        <taxon>Spiralia</taxon>
        <taxon>Lophotrochozoa</taxon>
        <taxon>Mollusca</taxon>
        <taxon>Bivalvia</taxon>
        <taxon>Autobranchia</taxon>
        <taxon>Pteriomorphia</taxon>
        <taxon>Ostreida</taxon>
        <taxon>Ostreoidea</taxon>
        <taxon>Ostreidae</taxon>
        <taxon>Crassostrea</taxon>
    </lineage>
</organism>
<evidence type="ECO:0000256" key="1">
    <source>
        <dbReference type="SAM" id="SignalP"/>
    </source>
</evidence>
<feature type="chain" id="PRO_5034665730" evidence="1">
    <location>
        <begin position="17"/>
        <end position="292"/>
    </location>
</feature>
<dbReference type="AlphaFoldDB" id="A0A8B8DGD7"/>
<keyword evidence="2" id="KW-1185">Reference proteome</keyword>
<keyword evidence="1" id="KW-0732">Signal</keyword>
<gene>
    <name evidence="3" type="primary">LOC111125984</name>
</gene>
<dbReference type="OrthoDB" id="6139572at2759"/>
<dbReference type="RefSeq" id="XP_022326016.1">
    <property type="nucleotide sequence ID" value="XM_022470308.1"/>
</dbReference>
<evidence type="ECO:0000313" key="3">
    <source>
        <dbReference type="RefSeq" id="XP_022326016.1"/>
    </source>
</evidence>
<dbReference type="SUPFAM" id="SSF82171">
    <property type="entry name" value="DPP6 N-terminal domain-like"/>
    <property type="match status" value="1"/>
</dbReference>
<evidence type="ECO:0000313" key="2">
    <source>
        <dbReference type="Proteomes" id="UP000694844"/>
    </source>
</evidence>
<reference evidence="3" key="1">
    <citation type="submission" date="2025-08" db="UniProtKB">
        <authorList>
            <consortium name="RefSeq"/>
        </authorList>
    </citation>
    <scope>IDENTIFICATION</scope>
    <source>
        <tissue evidence="3">Whole sample</tissue>
    </source>
</reference>
<accession>A0A8B8DGD7</accession>
<proteinExistence type="predicted"/>
<protein>
    <submittedName>
        <fullName evidence="3">Uncharacterized protein LOC111125984</fullName>
    </submittedName>
</protein>
<dbReference type="GeneID" id="111125984"/>